<dbReference type="GO" id="GO:0005391">
    <property type="term" value="F:P-type sodium:potassium-exchanging transporter activity"/>
    <property type="evidence" value="ECO:0007669"/>
    <property type="project" value="TreeGrafter"/>
</dbReference>
<keyword evidence="2 8" id="KW-0812">Transmembrane</keyword>
<feature type="transmembrane region" description="Helical" evidence="8">
    <location>
        <begin position="760"/>
        <end position="782"/>
    </location>
</feature>
<evidence type="ECO:0000256" key="8">
    <source>
        <dbReference type="SAM" id="Phobius"/>
    </source>
</evidence>
<dbReference type="SMART" id="SM00831">
    <property type="entry name" value="Cation_ATPase_N"/>
    <property type="match status" value="1"/>
</dbReference>
<dbReference type="GeneID" id="76424165"/>
<sequence length="886" mass="93745">MPADGAEPLWHALPDEEVLAAIGSSPPGLTAAEAAARLSVYGKNALPTRKPPSVFQVFLRQFKSPLIFILIVAGVLSLLIGESTDALFIFAVIFLNAILGMVQEWKAEQSAAALRALLRIAARVRRDGAEMGVPAEEVVPGDIVLLEPGSRVPADLRIFRENTLSIDESLLSGESVPAGKVTGTVDADTPLMGRKNMAYAGSTVISGRGCGVVIATGRGTEVGKIATSISAMEVTKPPLLIRIEEFSRWVGVLVVGASAFLAVAALLRGIPAVEVFFMAVALAVSAIPEGLPVAITVALSLGVSRIARRNVVVRNLAAVEGLGSCTCIASDKTGTLTVNEQTLTLIVLPDEGRYTVLGEGYRGEGRVTDADGLPPEEKEFLRLQEMVGAAMLCNEAVLERKGGEWAHYGDSIDVAFLACGYKLGLSPETVQGEVSLLAEIPFEPERRYAATFYREDGSVRVAFKGAPEVVIPRCPSAPGDAAEVAAHLAAAGYRVIGVANGEITGGVDTPFDEEDIPPLTFLGLACFIDPLRHDAAAAVKTSRQAGIRVIMVTGDHPATALAIARNLGIASSEADLVTGEDLDEAGEPDGDHYRDLVRIGQVFSRVAPLQKSEIVAALQGAGHFVAVTGDGANDAPALRRANIGVAMGSGTDLAKDTASIIITDDAFSSIVTGIEGGRGTYDNIRKVTYLLISTGAAEVLLFTLALLAGLSIPLLAVQLLWLNLVTNGIQDVALAFEAGEPDVMGRRPRPPEEGIFNRQMVEQTLVSGGYIGVTAFLLWAWLLSAGWTDEAARNVLLLFMVFMENAHAFNCRSERRSILRVPLTANPLLVVGVVAAQGIHLLAMQTPFMQSVLGVAPVSLSIWLSLLAVAVSLVLVMEGYKHWRRW</sequence>
<dbReference type="InterPro" id="IPR004014">
    <property type="entry name" value="ATPase_P-typ_cation-transptr_N"/>
</dbReference>
<dbReference type="PANTHER" id="PTHR43294:SF20">
    <property type="entry name" value="P-TYPE ATPASE"/>
    <property type="match status" value="1"/>
</dbReference>
<dbReference type="SUPFAM" id="SSF81653">
    <property type="entry name" value="Calcium ATPase, transduction domain A"/>
    <property type="match status" value="1"/>
</dbReference>
<dbReference type="SFLD" id="SFLDS00003">
    <property type="entry name" value="Haloacid_Dehalogenase"/>
    <property type="match status" value="1"/>
</dbReference>
<dbReference type="GO" id="GO:0030007">
    <property type="term" value="P:intracellular potassium ion homeostasis"/>
    <property type="evidence" value="ECO:0007669"/>
    <property type="project" value="TreeGrafter"/>
</dbReference>
<dbReference type="NCBIfam" id="TIGR01494">
    <property type="entry name" value="ATPase_P-type"/>
    <property type="match status" value="2"/>
</dbReference>
<dbReference type="Gene3D" id="3.40.50.1000">
    <property type="entry name" value="HAD superfamily/HAD-like"/>
    <property type="match status" value="1"/>
</dbReference>
<dbReference type="GO" id="GO:0005886">
    <property type="term" value="C:plasma membrane"/>
    <property type="evidence" value="ECO:0007669"/>
    <property type="project" value="TreeGrafter"/>
</dbReference>
<evidence type="ECO:0000313" key="11">
    <source>
        <dbReference type="Proteomes" id="UP001042704"/>
    </source>
</evidence>
<dbReference type="InterPro" id="IPR050510">
    <property type="entry name" value="Cation_transp_ATPase_P-type"/>
</dbReference>
<organism evidence="10 11">
    <name type="scientific">Methanofollis aquaemaris</name>
    <dbReference type="NCBI Taxonomy" id="126734"/>
    <lineage>
        <taxon>Archaea</taxon>
        <taxon>Methanobacteriati</taxon>
        <taxon>Methanobacteriota</taxon>
        <taxon>Stenosarchaea group</taxon>
        <taxon>Methanomicrobia</taxon>
        <taxon>Methanomicrobiales</taxon>
        <taxon>Methanomicrobiaceae</taxon>
        <taxon>Methanofollis</taxon>
    </lineage>
</organism>
<dbReference type="InterPro" id="IPR059000">
    <property type="entry name" value="ATPase_P-type_domA"/>
</dbReference>
<dbReference type="Pfam" id="PF08282">
    <property type="entry name" value="Hydrolase_3"/>
    <property type="match status" value="1"/>
</dbReference>
<evidence type="ECO:0000256" key="1">
    <source>
        <dbReference type="ARBA" id="ARBA00004141"/>
    </source>
</evidence>
<dbReference type="Pfam" id="PF00689">
    <property type="entry name" value="Cation_ATPase_C"/>
    <property type="match status" value="1"/>
</dbReference>
<evidence type="ECO:0000256" key="2">
    <source>
        <dbReference type="ARBA" id="ARBA00022692"/>
    </source>
</evidence>
<name>A0A8A3S5B3_9EURY</name>
<feature type="transmembrane region" description="Helical" evidence="8">
    <location>
        <begin position="276"/>
        <end position="299"/>
    </location>
</feature>
<dbReference type="Proteomes" id="UP001042704">
    <property type="component" value="Chromosome"/>
</dbReference>
<feature type="transmembrane region" description="Helical" evidence="8">
    <location>
        <begin position="855"/>
        <end position="876"/>
    </location>
</feature>
<dbReference type="KEGG" id="maqe:RJ40_07335"/>
<comment type="subcellular location">
    <subcellularLocation>
        <location evidence="1">Membrane</location>
        <topology evidence="1">Multi-pass membrane protein</topology>
    </subcellularLocation>
</comment>
<dbReference type="InterPro" id="IPR006068">
    <property type="entry name" value="ATPase_P-typ_cation-transptr_C"/>
</dbReference>
<feature type="domain" description="Cation-transporting P-type ATPase N-terminal" evidence="9">
    <location>
        <begin position="9"/>
        <end position="82"/>
    </location>
</feature>
<protein>
    <submittedName>
        <fullName evidence="10">HAD family hydrolase</fullName>
    </submittedName>
</protein>
<evidence type="ECO:0000256" key="5">
    <source>
        <dbReference type="ARBA" id="ARBA00022967"/>
    </source>
</evidence>
<dbReference type="SUPFAM" id="SSF81665">
    <property type="entry name" value="Calcium ATPase, transmembrane domain M"/>
    <property type="match status" value="1"/>
</dbReference>
<dbReference type="InterPro" id="IPR023214">
    <property type="entry name" value="HAD_sf"/>
</dbReference>
<dbReference type="SUPFAM" id="SSF81660">
    <property type="entry name" value="Metal cation-transporting ATPase, ATP-binding domain N"/>
    <property type="match status" value="1"/>
</dbReference>
<dbReference type="SFLD" id="SFLDG00002">
    <property type="entry name" value="C1.7:_P-type_atpase_like"/>
    <property type="match status" value="1"/>
</dbReference>
<dbReference type="GO" id="GO:0016887">
    <property type="term" value="F:ATP hydrolysis activity"/>
    <property type="evidence" value="ECO:0007669"/>
    <property type="project" value="InterPro"/>
</dbReference>
<dbReference type="Pfam" id="PF00690">
    <property type="entry name" value="Cation_ATPase_N"/>
    <property type="match status" value="1"/>
</dbReference>
<dbReference type="Gene3D" id="1.20.1110.10">
    <property type="entry name" value="Calcium-transporting ATPase, transmembrane domain"/>
    <property type="match status" value="1"/>
</dbReference>
<feature type="transmembrane region" description="Helical" evidence="8">
    <location>
        <begin position="249"/>
        <end position="270"/>
    </location>
</feature>
<dbReference type="PANTHER" id="PTHR43294">
    <property type="entry name" value="SODIUM/POTASSIUM-TRANSPORTING ATPASE SUBUNIT ALPHA"/>
    <property type="match status" value="1"/>
</dbReference>
<evidence type="ECO:0000256" key="7">
    <source>
        <dbReference type="ARBA" id="ARBA00023136"/>
    </source>
</evidence>
<dbReference type="Pfam" id="PF13246">
    <property type="entry name" value="Cation_ATPase"/>
    <property type="match status" value="1"/>
</dbReference>
<keyword evidence="4" id="KW-0067">ATP-binding</keyword>
<dbReference type="SUPFAM" id="SSF56784">
    <property type="entry name" value="HAD-like"/>
    <property type="match status" value="1"/>
</dbReference>
<keyword evidence="5" id="KW-1278">Translocase</keyword>
<keyword evidence="10" id="KW-0378">Hydrolase</keyword>
<dbReference type="InterPro" id="IPR036412">
    <property type="entry name" value="HAD-like_sf"/>
</dbReference>
<evidence type="ECO:0000259" key="9">
    <source>
        <dbReference type="SMART" id="SM00831"/>
    </source>
</evidence>
<dbReference type="GO" id="GO:0005524">
    <property type="term" value="F:ATP binding"/>
    <property type="evidence" value="ECO:0007669"/>
    <property type="project" value="UniProtKB-KW"/>
</dbReference>
<proteinExistence type="predicted"/>
<evidence type="ECO:0000256" key="6">
    <source>
        <dbReference type="ARBA" id="ARBA00022989"/>
    </source>
</evidence>
<dbReference type="GO" id="GO:1990573">
    <property type="term" value="P:potassium ion import across plasma membrane"/>
    <property type="evidence" value="ECO:0007669"/>
    <property type="project" value="TreeGrafter"/>
</dbReference>
<keyword evidence="7 8" id="KW-0472">Membrane</keyword>
<dbReference type="PROSITE" id="PS00154">
    <property type="entry name" value="ATPASE_E1_E2"/>
    <property type="match status" value="1"/>
</dbReference>
<dbReference type="InterPro" id="IPR023299">
    <property type="entry name" value="ATPase_P-typ_cyto_dom_N"/>
</dbReference>
<dbReference type="GO" id="GO:0036376">
    <property type="term" value="P:sodium ion export across plasma membrane"/>
    <property type="evidence" value="ECO:0007669"/>
    <property type="project" value="TreeGrafter"/>
</dbReference>
<dbReference type="GO" id="GO:1902600">
    <property type="term" value="P:proton transmembrane transport"/>
    <property type="evidence" value="ECO:0007669"/>
    <property type="project" value="TreeGrafter"/>
</dbReference>
<accession>A0A8A3S5B3</accession>
<feature type="transmembrane region" description="Helical" evidence="8">
    <location>
        <begin position="687"/>
        <end position="712"/>
    </location>
</feature>
<dbReference type="InterPro" id="IPR018303">
    <property type="entry name" value="ATPase_P-typ_P_site"/>
</dbReference>
<dbReference type="InterPro" id="IPR044492">
    <property type="entry name" value="P_typ_ATPase_HD_dom"/>
</dbReference>
<dbReference type="InterPro" id="IPR001757">
    <property type="entry name" value="P_typ_ATPase"/>
</dbReference>
<dbReference type="GO" id="GO:0006883">
    <property type="term" value="P:intracellular sodium ion homeostasis"/>
    <property type="evidence" value="ECO:0007669"/>
    <property type="project" value="TreeGrafter"/>
</dbReference>
<keyword evidence="6 8" id="KW-1133">Transmembrane helix</keyword>
<reference evidence="10" key="1">
    <citation type="journal article" date="2001" name="Int. J. Syst. Evol. Microbiol.">
        <title>Methanofollis aquaemaris sp. nov., a methanogen isolated from an aquaculture fish pond.</title>
        <authorList>
            <person name="Lai M.C."/>
            <person name="Chen S.C."/>
        </authorList>
    </citation>
    <scope>NUCLEOTIDE SEQUENCE</scope>
    <source>
        <strain evidence="10">N2F9704</strain>
    </source>
</reference>
<feature type="transmembrane region" description="Helical" evidence="8">
    <location>
        <begin position="823"/>
        <end position="843"/>
    </location>
</feature>
<dbReference type="Gene3D" id="2.70.150.10">
    <property type="entry name" value="Calcium-transporting ATPase, cytoplasmic transduction domain A"/>
    <property type="match status" value="1"/>
</dbReference>
<dbReference type="PRINTS" id="PR00119">
    <property type="entry name" value="CATATPASE"/>
</dbReference>
<keyword evidence="11" id="KW-1185">Reference proteome</keyword>
<keyword evidence="3" id="KW-0547">Nucleotide-binding</keyword>
<dbReference type="Gene3D" id="3.40.1110.10">
    <property type="entry name" value="Calcium-transporting ATPase, cytoplasmic domain N"/>
    <property type="match status" value="1"/>
</dbReference>
<dbReference type="PRINTS" id="PR00120">
    <property type="entry name" value="HATPASE"/>
</dbReference>
<dbReference type="RefSeq" id="WP_265580217.1">
    <property type="nucleotide sequence ID" value="NZ_CP036172.1"/>
</dbReference>
<dbReference type="AlphaFoldDB" id="A0A8A3S5B3"/>
<evidence type="ECO:0000256" key="4">
    <source>
        <dbReference type="ARBA" id="ARBA00022840"/>
    </source>
</evidence>
<dbReference type="InterPro" id="IPR008250">
    <property type="entry name" value="ATPase_P-typ_transduc_dom_A_sf"/>
</dbReference>
<gene>
    <name evidence="10" type="ORF">RJ40_07335</name>
</gene>
<dbReference type="EMBL" id="CP036172">
    <property type="protein sequence ID" value="QSZ67325.1"/>
    <property type="molecule type" value="Genomic_DNA"/>
</dbReference>
<reference evidence="10" key="2">
    <citation type="submission" date="2019-02" db="EMBL/GenBank/DDBJ databases">
        <authorList>
            <person name="Chen S.-C."/>
            <person name="Chien H.-H."/>
            <person name="Lai M.-C."/>
        </authorList>
    </citation>
    <scope>NUCLEOTIDE SEQUENCE</scope>
    <source>
        <strain evidence="10">N2F9704</strain>
    </source>
</reference>
<dbReference type="Pfam" id="PF00122">
    <property type="entry name" value="E1-E2_ATPase"/>
    <property type="match status" value="1"/>
</dbReference>
<evidence type="ECO:0000313" key="10">
    <source>
        <dbReference type="EMBL" id="QSZ67325.1"/>
    </source>
</evidence>
<dbReference type="SFLD" id="SFLDF00027">
    <property type="entry name" value="p-type_atpase"/>
    <property type="match status" value="1"/>
</dbReference>
<evidence type="ECO:0000256" key="3">
    <source>
        <dbReference type="ARBA" id="ARBA00022741"/>
    </source>
</evidence>
<dbReference type="InterPro" id="IPR023298">
    <property type="entry name" value="ATPase_P-typ_TM_dom_sf"/>
</dbReference>
<feature type="transmembrane region" description="Helical" evidence="8">
    <location>
        <begin position="62"/>
        <end position="80"/>
    </location>
</feature>